<name>A0ABW9F622_9FIRM</name>
<sequence length="98" mass="11770">MDLKLKLKNLRIKYNYSQENIAEVLDISVRQYQRIENGDNKPSLDVLMNLSKIYNRNLINDYLLSNDNSYLYIKELELELKDIIFNIDKLKIFINKIQ</sequence>
<dbReference type="InterPro" id="IPR001387">
    <property type="entry name" value="Cro/C1-type_HTH"/>
</dbReference>
<dbReference type="SUPFAM" id="SSF47413">
    <property type="entry name" value="lambda repressor-like DNA-binding domains"/>
    <property type="match status" value="1"/>
</dbReference>
<accession>A0ABW9F622</accession>
<dbReference type="PROSITE" id="PS50943">
    <property type="entry name" value="HTH_CROC1"/>
    <property type="match status" value="1"/>
</dbReference>
<protein>
    <submittedName>
        <fullName evidence="3">Helix-turn-helix transcriptional regulator</fullName>
    </submittedName>
</protein>
<evidence type="ECO:0000313" key="3">
    <source>
        <dbReference type="EMBL" id="MFM1524411.1"/>
    </source>
</evidence>
<dbReference type="SMART" id="SM00530">
    <property type="entry name" value="HTH_XRE"/>
    <property type="match status" value="1"/>
</dbReference>
<dbReference type="Proteomes" id="UP001629536">
    <property type="component" value="Unassembled WGS sequence"/>
</dbReference>
<dbReference type="InterPro" id="IPR010982">
    <property type="entry name" value="Lambda_DNA-bd_dom_sf"/>
</dbReference>
<dbReference type="Gene3D" id="1.10.260.40">
    <property type="entry name" value="lambda repressor-like DNA-binding domains"/>
    <property type="match status" value="1"/>
</dbReference>
<dbReference type="RefSeq" id="WP_408105514.1">
    <property type="nucleotide sequence ID" value="NZ_JBFNFH010000002.1"/>
</dbReference>
<dbReference type="Pfam" id="PF01381">
    <property type="entry name" value="HTH_3"/>
    <property type="match status" value="1"/>
</dbReference>
<reference evidence="3 4" key="1">
    <citation type="journal article" date="2024" name="Front. Microbiol.">
        <title>Pangenomic and biochemical analyses of Helcococcus ovis reveal widespread tetracycline resistance and a novel bacterial species, Helcococcus bovis.</title>
        <authorList>
            <person name="Cunha F."/>
            <person name="Zhai Y."/>
            <person name="Casaro S."/>
            <person name="Jones K.L."/>
            <person name="Hernandez M."/>
            <person name="Bisinotto R.S."/>
            <person name="Kariyawasam S."/>
            <person name="Brown M.B."/>
            <person name="Phillips A."/>
            <person name="Jeong K.C."/>
            <person name="Galvao K.N."/>
        </authorList>
    </citation>
    <scope>NUCLEOTIDE SEQUENCE [LARGE SCALE GENOMIC DNA]</scope>
    <source>
        <strain evidence="3 4">KG197</strain>
    </source>
</reference>
<evidence type="ECO:0000259" key="2">
    <source>
        <dbReference type="PROSITE" id="PS50943"/>
    </source>
</evidence>
<dbReference type="PANTHER" id="PTHR46558">
    <property type="entry name" value="TRACRIPTIONAL REGULATORY PROTEIN-RELATED-RELATED"/>
    <property type="match status" value="1"/>
</dbReference>
<evidence type="ECO:0000313" key="4">
    <source>
        <dbReference type="Proteomes" id="UP001629536"/>
    </source>
</evidence>
<gene>
    <name evidence="3" type="ORF">ABGF40_01850</name>
</gene>
<proteinExistence type="predicted"/>
<comment type="caution">
    <text evidence="3">The sequence shown here is derived from an EMBL/GenBank/DDBJ whole genome shotgun (WGS) entry which is preliminary data.</text>
</comment>
<dbReference type="EMBL" id="JBFNFH010000002">
    <property type="protein sequence ID" value="MFM1524411.1"/>
    <property type="molecule type" value="Genomic_DNA"/>
</dbReference>
<dbReference type="PANTHER" id="PTHR46558:SF4">
    <property type="entry name" value="DNA-BIDING PHAGE PROTEIN"/>
    <property type="match status" value="1"/>
</dbReference>
<evidence type="ECO:0000256" key="1">
    <source>
        <dbReference type="ARBA" id="ARBA00023125"/>
    </source>
</evidence>
<dbReference type="CDD" id="cd00093">
    <property type="entry name" value="HTH_XRE"/>
    <property type="match status" value="1"/>
</dbReference>
<feature type="domain" description="HTH cro/C1-type" evidence="2">
    <location>
        <begin position="7"/>
        <end position="62"/>
    </location>
</feature>
<keyword evidence="4" id="KW-1185">Reference proteome</keyword>
<organism evidence="3 4">
    <name type="scientific">Helcococcus bovis</name>
    <dbReference type="NCBI Taxonomy" id="3153252"/>
    <lineage>
        <taxon>Bacteria</taxon>
        <taxon>Bacillati</taxon>
        <taxon>Bacillota</taxon>
        <taxon>Tissierellia</taxon>
        <taxon>Tissierellales</taxon>
        <taxon>Peptoniphilaceae</taxon>
        <taxon>Helcococcus</taxon>
    </lineage>
</organism>
<keyword evidence="1" id="KW-0238">DNA-binding</keyword>